<dbReference type="VEuPathDB" id="HostDB:ENSMMUG00000058849"/>
<proteinExistence type="predicted"/>
<feature type="domain" description="Retro-transcribing virus envelope glycoprotein" evidence="4">
    <location>
        <begin position="63"/>
        <end position="227"/>
    </location>
</feature>
<reference evidence="6" key="1">
    <citation type="journal article" date="2007" name="Science">
        <title>Evolutionary and biomedical insights from the rhesus macaque genome.</title>
        <authorList>
            <person name="Gibbs R.A."/>
            <person name="Rogers J."/>
            <person name="Katze M.G."/>
            <person name="Bumgarner R."/>
            <person name="Weinstock G.M."/>
            <person name="Mardis E.R."/>
            <person name="Remington K.A."/>
            <person name="Strausberg R.L."/>
            <person name="Venter J.C."/>
            <person name="Wilson R.K."/>
            <person name="Batzer M.A."/>
            <person name="Bustamante C.D."/>
            <person name="Eichler E.E."/>
            <person name="Hahn M.W."/>
            <person name="Hardison R.C."/>
            <person name="Makova K.D."/>
            <person name="Miller W."/>
            <person name="Milosavljevic A."/>
            <person name="Palermo R.E."/>
            <person name="Siepel A."/>
            <person name="Sikela J.M."/>
            <person name="Attaway T."/>
            <person name="Bell S."/>
            <person name="Bernard K.E."/>
            <person name="Buhay C.J."/>
            <person name="Chandrabose M.N."/>
            <person name="Dao M."/>
            <person name="Davis C."/>
            <person name="Delehaunty K.D."/>
            <person name="Ding Y."/>
            <person name="Dinh H.H."/>
            <person name="Dugan-Rocha S."/>
            <person name="Fulton L.A."/>
            <person name="Gabisi R.A."/>
            <person name="Garner T.T."/>
            <person name="Godfrey J."/>
            <person name="Hawes A.C."/>
            <person name="Hernandez J."/>
            <person name="Hines S."/>
            <person name="Holder M."/>
            <person name="Hume J."/>
            <person name="Jhangiani S.N."/>
            <person name="Joshi V."/>
            <person name="Khan Z.M."/>
            <person name="Kirkness E.F."/>
            <person name="Cree A."/>
            <person name="Fowler R.G."/>
            <person name="Lee S."/>
            <person name="Lewis L.R."/>
            <person name="Li Z."/>
            <person name="Liu Y.-S."/>
            <person name="Moore S.M."/>
            <person name="Muzny D."/>
            <person name="Nazareth L.V."/>
            <person name="Ngo D.N."/>
            <person name="Okwuonu G.O."/>
            <person name="Pai G."/>
            <person name="Parker D."/>
            <person name="Paul H.A."/>
            <person name="Pfannkoch C."/>
            <person name="Pohl C.S."/>
            <person name="Rogers Y.-H.C."/>
            <person name="Ruiz S.J."/>
            <person name="Sabo A."/>
            <person name="Santibanez J."/>
            <person name="Schneider B.W."/>
            <person name="Smith S.M."/>
            <person name="Sodergren E."/>
            <person name="Svatek A.F."/>
            <person name="Utterback T.R."/>
            <person name="Vattathil S."/>
            <person name="Warren W."/>
            <person name="White C.S."/>
            <person name="Chinwalla A.T."/>
            <person name="Feng Y."/>
            <person name="Halpern A.L."/>
            <person name="Hillier L.W."/>
            <person name="Huang X."/>
            <person name="Minx P."/>
            <person name="Nelson J.O."/>
            <person name="Pepin K.H."/>
            <person name="Qin X."/>
            <person name="Sutton G.G."/>
            <person name="Venter E."/>
            <person name="Walenz B.P."/>
            <person name="Wallis J.W."/>
            <person name="Worley K.C."/>
            <person name="Yang S.-P."/>
            <person name="Jones S.M."/>
            <person name="Marra M.A."/>
            <person name="Rocchi M."/>
            <person name="Schein J.E."/>
            <person name="Baertsch R."/>
            <person name="Clarke L."/>
            <person name="Csuros M."/>
            <person name="Glasscock J."/>
            <person name="Harris R.A."/>
            <person name="Havlak P."/>
            <person name="Jackson A.R."/>
            <person name="Jiang H."/>
            <person name="Liu Y."/>
            <person name="Messina D.N."/>
            <person name="Shen Y."/>
            <person name="Song H.X.-Z."/>
            <person name="Wylie T."/>
            <person name="Zhang L."/>
            <person name="Birney E."/>
            <person name="Han K."/>
            <person name="Konkel M.K."/>
            <person name="Lee J."/>
            <person name="Smit A.F.A."/>
            <person name="Ullmer B."/>
            <person name="Wang H."/>
            <person name="Xing J."/>
            <person name="Burhans R."/>
            <person name="Cheng Z."/>
            <person name="Karro J.E."/>
            <person name="Ma J."/>
            <person name="Raney B."/>
            <person name="She X."/>
            <person name="Cox M.J."/>
            <person name="Demuth J.P."/>
            <person name="Dumas L.J."/>
            <person name="Han S.-G."/>
            <person name="Hopkins J."/>
            <person name="Karimpour-Fard A."/>
            <person name="Kim Y.H."/>
            <person name="Pollack J.R."/>
            <person name="Vinar T."/>
            <person name="Addo-Quaye C."/>
            <person name="Degenhardt J."/>
            <person name="Denby A."/>
            <person name="Hubisz M.J."/>
            <person name="Indap A."/>
            <person name="Kosiol C."/>
            <person name="Lahn B.T."/>
            <person name="Lawson H.A."/>
            <person name="Marklein A."/>
            <person name="Nielsen R."/>
            <person name="Vallender E.J."/>
            <person name="Clark A.G."/>
            <person name="Ferguson B."/>
            <person name="Hernandez R.D."/>
            <person name="Hirani K."/>
            <person name="Kehrer-Sawatzki H."/>
            <person name="Kolb J."/>
            <person name="Patil S."/>
            <person name="Pu L.-L."/>
            <person name="Ren Y."/>
            <person name="Smith D.G."/>
            <person name="Wheeler D.A."/>
            <person name="Schenck I."/>
            <person name="Ball E.V."/>
            <person name="Chen R."/>
            <person name="Cooper D.N."/>
            <person name="Giardine B."/>
            <person name="Hsu F."/>
            <person name="Kent W.J."/>
            <person name="Lesk A."/>
            <person name="Nelson D.L."/>
            <person name="O'brien W.E."/>
            <person name="Pruefer K."/>
            <person name="Stenson P.D."/>
            <person name="Wallace J.C."/>
            <person name="Ke H."/>
            <person name="Liu X.-M."/>
            <person name="Wang P."/>
            <person name="Xiang A.P."/>
            <person name="Yang F."/>
            <person name="Barber G.P."/>
            <person name="Haussler D."/>
            <person name="Karolchik D."/>
            <person name="Kern A.D."/>
            <person name="Kuhn R.M."/>
            <person name="Smith K.E."/>
            <person name="Zwieg A.S."/>
        </authorList>
    </citation>
    <scope>NUCLEOTIDE SEQUENCE [LARGE SCALE GENOMIC DNA]</scope>
    <source>
        <strain evidence="6">17573</strain>
    </source>
</reference>
<evidence type="ECO:0000313" key="6">
    <source>
        <dbReference type="Proteomes" id="UP000006718"/>
    </source>
</evidence>
<dbReference type="Bgee" id="ENSMMUG00000058849">
    <property type="expression patterns" value="Expressed in liver and 19 other cell types or tissues"/>
</dbReference>
<dbReference type="InParanoid" id="A0A5F7ZN25"/>
<dbReference type="Proteomes" id="UP000006718">
    <property type="component" value="Chromosome 1"/>
</dbReference>
<dbReference type="OMA" id="TEHSELW"/>
<dbReference type="InterPro" id="IPR029104">
    <property type="entry name" value="HERV-K_env"/>
</dbReference>
<comment type="subcellular location">
    <subcellularLocation>
        <location evidence="1">Virion</location>
    </subcellularLocation>
</comment>
<evidence type="ECO:0000256" key="1">
    <source>
        <dbReference type="ARBA" id="ARBA00004328"/>
    </source>
</evidence>
<dbReference type="Pfam" id="PF13804">
    <property type="entry name" value="HERV-K_env_2"/>
    <property type="match status" value="1"/>
</dbReference>
<protein>
    <recommendedName>
        <fullName evidence="2">Envelope polyprotein</fullName>
    </recommendedName>
</protein>
<evidence type="ECO:0000259" key="4">
    <source>
        <dbReference type="Pfam" id="PF13804"/>
    </source>
</evidence>
<organism evidence="5 6">
    <name type="scientific">Macaca mulatta</name>
    <name type="common">Rhesus macaque</name>
    <dbReference type="NCBI Taxonomy" id="9544"/>
    <lineage>
        <taxon>Eukaryota</taxon>
        <taxon>Metazoa</taxon>
        <taxon>Chordata</taxon>
        <taxon>Craniata</taxon>
        <taxon>Vertebrata</taxon>
        <taxon>Euteleostomi</taxon>
        <taxon>Mammalia</taxon>
        <taxon>Eutheria</taxon>
        <taxon>Euarchontoglires</taxon>
        <taxon>Primates</taxon>
        <taxon>Haplorrhini</taxon>
        <taxon>Catarrhini</taxon>
        <taxon>Cercopithecidae</taxon>
        <taxon>Cercopithecinae</taxon>
        <taxon>Macaca</taxon>
    </lineage>
</organism>
<evidence type="ECO:0000256" key="2">
    <source>
        <dbReference type="ARBA" id="ARBA00042950"/>
    </source>
</evidence>
<name>A0A5F7ZN25_MACMU</name>
<dbReference type="PANTHER" id="PTHR34313">
    <property type="entry name" value="ENDOGENOUS RETROVIRUS GROUP K MEMBER 113 ENV POLYPROTEIN-RELATED"/>
    <property type="match status" value="1"/>
</dbReference>
<sequence>MTMLTPLQQTIQSATLNNFSPAIQVRLNLCLLLILILLPSVTPQTVKNYKYLAYVPFPPLIRAMTWMDAPIEVYVSDSIWTPGSVDDRCPAQPSEEGTPFDITLGFRYPPLCLGPTNGCLSLDIQTWAVTLPSGHSAPPLGHLVSRLSLKPLRQIKTRITDYIHISQYKPLGPACPLNLSSHADKLIWKDCISSEGMVLFNSSHYTTVDWAPKGHITNDCSQGHRDCQHFLYDITYQKSSDSPPLLYRRLNSFFPFKWKGAGVAPPKPRLVVPHLGTEHSELWRLTIAMTGIRVWAGESVISKSTLSPRKLRQQPGAVAQACNPSTLGGRGGRITRSGDRDHSETPSLLKIQKISRARWRAPVVPATQEAEAGEWREPRRRSLQ</sequence>
<evidence type="ECO:0000256" key="3">
    <source>
        <dbReference type="SAM" id="MobiDB-lite"/>
    </source>
</evidence>
<dbReference type="GeneTree" id="ENSGT01140000282908"/>
<evidence type="ECO:0000313" key="5">
    <source>
        <dbReference type="Ensembl" id="ENSMMUP00000066021.1"/>
    </source>
</evidence>
<dbReference type="Ensembl" id="ENSMMUT00000106869.1">
    <property type="protein sequence ID" value="ENSMMUP00000066021.1"/>
    <property type="gene ID" value="ENSMMUG00000058849.1"/>
</dbReference>
<reference evidence="5" key="3">
    <citation type="submission" date="2025-08" db="UniProtKB">
        <authorList>
            <consortium name="Ensembl"/>
        </authorList>
    </citation>
    <scope>IDENTIFICATION</scope>
    <source>
        <strain evidence="5">17573</strain>
    </source>
</reference>
<dbReference type="InterPro" id="IPR051255">
    <property type="entry name" value="Retroviral_env_glycoprotein"/>
</dbReference>
<feature type="region of interest" description="Disordered" evidence="3">
    <location>
        <begin position="360"/>
        <end position="384"/>
    </location>
</feature>
<reference evidence="5" key="2">
    <citation type="submission" date="2019-01" db="EMBL/GenBank/DDBJ databases">
        <authorList>
            <person name="Graves T."/>
            <person name="Eichler E.E."/>
            <person name="Wilson R.K."/>
        </authorList>
    </citation>
    <scope>NUCLEOTIDE SEQUENCE [LARGE SCALE GENOMIC DNA]</scope>
    <source>
        <strain evidence="5">17573</strain>
    </source>
</reference>
<dbReference type="AlphaFoldDB" id="A0A5F7ZN25"/>
<keyword evidence="6" id="KW-1185">Reference proteome</keyword>
<dbReference type="PANTHER" id="PTHR34313:SF3">
    <property type="entry name" value="ENDOGENOUS RETROVIRUS GROUP K MEMBER 113 ENV POLYPROTEIN-RELATED"/>
    <property type="match status" value="1"/>
</dbReference>
<accession>A0A5F7ZN25</accession>
<reference evidence="5" key="4">
    <citation type="submission" date="2025-09" db="UniProtKB">
        <authorList>
            <consortium name="Ensembl"/>
        </authorList>
    </citation>
    <scope>IDENTIFICATION</scope>
    <source>
        <strain evidence="5">17573</strain>
    </source>
</reference>
<feature type="region of interest" description="Disordered" evidence="3">
    <location>
        <begin position="311"/>
        <end position="347"/>
    </location>
</feature>